<keyword evidence="1" id="KW-0812">Transmembrane</keyword>
<name>A0A4W5PVN7_9TELE</name>
<keyword evidence="1" id="KW-0472">Membrane</keyword>
<dbReference type="GeneTree" id="ENSGT00970000198115"/>
<evidence type="ECO:0000256" key="2">
    <source>
        <dbReference type="SAM" id="SignalP"/>
    </source>
</evidence>
<evidence type="ECO:0000256" key="1">
    <source>
        <dbReference type="SAM" id="Phobius"/>
    </source>
</evidence>
<keyword evidence="1" id="KW-1133">Transmembrane helix</keyword>
<dbReference type="AlphaFoldDB" id="A0A4W5PVN7"/>
<feature type="signal peptide" evidence="2">
    <location>
        <begin position="1"/>
        <end position="18"/>
    </location>
</feature>
<feature type="transmembrane region" description="Helical" evidence="1">
    <location>
        <begin position="41"/>
        <end position="59"/>
    </location>
</feature>
<organism evidence="3 4">
    <name type="scientific">Hucho hucho</name>
    <name type="common">huchen</name>
    <dbReference type="NCBI Taxonomy" id="62062"/>
    <lineage>
        <taxon>Eukaryota</taxon>
        <taxon>Metazoa</taxon>
        <taxon>Chordata</taxon>
        <taxon>Craniata</taxon>
        <taxon>Vertebrata</taxon>
        <taxon>Euteleostomi</taxon>
        <taxon>Actinopterygii</taxon>
        <taxon>Neopterygii</taxon>
        <taxon>Teleostei</taxon>
        <taxon>Protacanthopterygii</taxon>
        <taxon>Salmoniformes</taxon>
        <taxon>Salmonidae</taxon>
        <taxon>Salmoninae</taxon>
        <taxon>Hucho</taxon>
    </lineage>
</organism>
<feature type="transmembrane region" description="Helical" evidence="1">
    <location>
        <begin position="118"/>
        <end position="143"/>
    </location>
</feature>
<keyword evidence="2" id="KW-0732">Signal</keyword>
<keyword evidence="4" id="KW-1185">Reference proteome</keyword>
<sequence>MYCVKLISLSLCISHSLSLSLSLPVGVGEEGLFEDVQDEKVKVLQQMFFGVLLCALATLAAKGDMVFTSIFMGGVAAMAGYWLSDRTTQHLVSLPGVSDHYVWMFFVPLCSASNDKSHLISCGVVLTVLVLLATCGVLIHYVISHQHPKVVPKRSRRVDQSNEDFLLTVC</sequence>
<feature type="transmembrane region" description="Helical" evidence="1">
    <location>
        <begin position="66"/>
        <end position="84"/>
    </location>
</feature>
<accession>A0A4W5PVN7</accession>
<evidence type="ECO:0000313" key="3">
    <source>
        <dbReference type="Ensembl" id="ENSHHUP00000068911.1"/>
    </source>
</evidence>
<evidence type="ECO:0000313" key="4">
    <source>
        <dbReference type="Proteomes" id="UP000314982"/>
    </source>
</evidence>
<dbReference type="Proteomes" id="UP000314982">
    <property type="component" value="Unassembled WGS sequence"/>
</dbReference>
<reference evidence="3" key="3">
    <citation type="submission" date="2025-09" db="UniProtKB">
        <authorList>
            <consortium name="Ensembl"/>
        </authorList>
    </citation>
    <scope>IDENTIFICATION</scope>
</reference>
<dbReference type="Ensembl" id="ENSHHUT00000071222.1">
    <property type="protein sequence ID" value="ENSHHUP00000068911.1"/>
    <property type="gene ID" value="ENSHHUG00000040611.1"/>
</dbReference>
<reference evidence="4" key="1">
    <citation type="submission" date="2018-06" db="EMBL/GenBank/DDBJ databases">
        <title>Genome assembly of Danube salmon.</title>
        <authorList>
            <person name="Macqueen D.J."/>
            <person name="Gundappa M.K."/>
        </authorList>
    </citation>
    <scope>NUCLEOTIDE SEQUENCE [LARGE SCALE GENOMIC DNA]</scope>
</reference>
<reference evidence="3" key="2">
    <citation type="submission" date="2025-08" db="UniProtKB">
        <authorList>
            <consortium name="Ensembl"/>
        </authorList>
    </citation>
    <scope>IDENTIFICATION</scope>
</reference>
<proteinExistence type="predicted"/>
<feature type="chain" id="PRO_5021206059" evidence="2">
    <location>
        <begin position="19"/>
        <end position="170"/>
    </location>
</feature>
<protein>
    <submittedName>
        <fullName evidence="3">Uncharacterized protein</fullName>
    </submittedName>
</protein>